<evidence type="ECO:0000256" key="1">
    <source>
        <dbReference type="ARBA" id="ARBA00005964"/>
    </source>
</evidence>
<evidence type="ECO:0000313" key="3">
    <source>
        <dbReference type="Ensembl" id="ENSAPLP00000028006.1"/>
    </source>
</evidence>
<dbReference type="Gene3D" id="3.40.50.1820">
    <property type="entry name" value="alpha/beta hydrolase"/>
    <property type="match status" value="1"/>
</dbReference>
<keyword evidence="4" id="KW-1185">Reference proteome</keyword>
<dbReference type="InterPro" id="IPR029058">
    <property type="entry name" value="AB_hydrolase_fold"/>
</dbReference>
<reference evidence="3" key="3">
    <citation type="submission" date="2025-09" db="UniProtKB">
        <authorList>
            <consortium name="Ensembl"/>
        </authorList>
    </citation>
    <scope>IDENTIFICATION</scope>
</reference>
<reference evidence="3 4" key="1">
    <citation type="submission" date="2017-10" db="EMBL/GenBank/DDBJ databases">
        <title>A new Pekin duck reference genome.</title>
        <authorList>
            <person name="Hou Z.-C."/>
            <person name="Zhou Z.-K."/>
            <person name="Zhu F."/>
            <person name="Hou S.-S."/>
        </authorList>
    </citation>
    <scope>NUCLEOTIDE SEQUENCE [LARGE SCALE GENOMIC DNA]</scope>
</reference>
<evidence type="ECO:0000313" key="4">
    <source>
        <dbReference type="Proteomes" id="UP000016666"/>
    </source>
</evidence>
<organism evidence="3 4">
    <name type="scientific">Anas platyrhynchos platyrhynchos</name>
    <name type="common">Northern mallard</name>
    <dbReference type="NCBI Taxonomy" id="8840"/>
    <lineage>
        <taxon>Eukaryota</taxon>
        <taxon>Metazoa</taxon>
        <taxon>Chordata</taxon>
        <taxon>Craniata</taxon>
        <taxon>Vertebrata</taxon>
        <taxon>Euteleostomi</taxon>
        <taxon>Archelosauria</taxon>
        <taxon>Archosauria</taxon>
        <taxon>Dinosauria</taxon>
        <taxon>Saurischia</taxon>
        <taxon>Theropoda</taxon>
        <taxon>Coelurosauria</taxon>
        <taxon>Aves</taxon>
        <taxon>Neognathae</taxon>
        <taxon>Galloanserae</taxon>
        <taxon>Anseriformes</taxon>
        <taxon>Anatidae</taxon>
        <taxon>Anatinae</taxon>
        <taxon>Anas</taxon>
    </lineage>
</organism>
<comment type="similarity">
    <text evidence="1">Belongs to the type-B carboxylesterase/lipase family.</text>
</comment>
<dbReference type="PANTHER" id="PTHR43903">
    <property type="entry name" value="NEUROLIGIN"/>
    <property type="match status" value="1"/>
</dbReference>
<reference evidence="3" key="2">
    <citation type="submission" date="2025-08" db="UniProtKB">
        <authorList>
            <consortium name="Ensembl"/>
        </authorList>
    </citation>
    <scope>IDENTIFICATION</scope>
</reference>
<protein>
    <recommendedName>
        <fullName evidence="2">Carboxylesterase type B domain-containing protein</fullName>
    </recommendedName>
</protein>
<dbReference type="InterPro" id="IPR051093">
    <property type="entry name" value="Neuroligin/BSAL"/>
</dbReference>
<proteinExistence type="inferred from homology"/>
<dbReference type="InterPro" id="IPR002018">
    <property type="entry name" value="CarbesteraseB"/>
</dbReference>
<dbReference type="SUPFAM" id="SSF53474">
    <property type="entry name" value="alpha/beta-Hydrolases"/>
    <property type="match status" value="1"/>
</dbReference>
<accession>A0A493TQ70</accession>
<dbReference type="Proteomes" id="UP000016666">
    <property type="component" value="Chromosome 2"/>
</dbReference>
<dbReference type="Ensembl" id="ENSAPLT00000033736.1">
    <property type="protein sequence ID" value="ENSAPLP00000028006.1"/>
    <property type="gene ID" value="ENSAPLG00000031134.1"/>
</dbReference>
<dbReference type="AlphaFoldDB" id="A0A493TQ70"/>
<feature type="domain" description="Carboxylesterase type B" evidence="2">
    <location>
        <begin position="23"/>
        <end position="83"/>
    </location>
</feature>
<sequence length="84" mass="9062">AFKINYPGKMVFSSVTCKRRYQPDCLSLQVKNMSVLLFFHNGGSGNTEAGKTTIDGSYLAAISNTIVVTASYRVGVFGFLSTGK</sequence>
<dbReference type="Pfam" id="PF00135">
    <property type="entry name" value="COesterase"/>
    <property type="match status" value="1"/>
</dbReference>
<name>A0A493TQ70_ANAPP</name>
<evidence type="ECO:0000259" key="2">
    <source>
        <dbReference type="Pfam" id="PF00135"/>
    </source>
</evidence>